<proteinExistence type="inferred from homology"/>
<dbReference type="AlphaFoldDB" id="A0AAN8UNL3"/>
<dbReference type="PANTHER" id="PTHR13547:SF1">
    <property type="entry name" value="MITOCHONDRIAL RIBONUCLEASE P CATALYTIC SUBUNIT"/>
    <property type="match status" value="1"/>
</dbReference>
<evidence type="ECO:0000256" key="5">
    <source>
        <dbReference type="ARBA" id="ARBA00012179"/>
    </source>
</evidence>
<keyword evidence="13" id="KW-0496">Mitochondrion</keyword>
<name>A0AAN8UNL3_9MAGN</name>
<evidence type="ECO:0000256" key="11">
    <source>
        <dbReference type="ARBA" id="ARBA00022842"/>
    </source>
</evidence>
<comment type="cofactor">
    <cofactor evidence="2">
        <name>Mg(2+)</name>
        <dbReference type="ChEBI" id="CHEBI:18420"/>
    </cofactor>
</comment>
<comment type="caution">
    <text evidence="15">The sequence shown here is derived from an EMBL/GenBank/DDBJ whole genome shotgun (WGS) entry which is preliminary data.</text>
</comment>
<dbReference type="GO" id="GO:0001682">
    <property type="term" value="P:tRNA 5'-leader removal"/>
    <property type="evidence" value="ECO:0007669"/>
    <property type="project" value="TreeGrafter"/>
</dbReference>
<sequence length="208" mass="23266">MLHRLRTGVWQLSDSTVEIVEDLFKSEAAEEVGKESWDVGKVKEGVVKGGEGWHGQGCLGTGKWKVVRTEMDANGVCRSCGEKLVCIDIDPKETENFAASFAILACEREPRAAFMHFKEWLQGHGPFDAVIDEANIGLVKLQSFSFFQHNNVLRRLQDMSPSKRLPLIVLHQGRVHGGPADNPSKRWLLDFWQRSGALYATAGSNDDW</sequence>
<dbReference type="Gene3D" id="1.25.40.10">
    <property type="entry name" value="Tetratricopeptide repeat domain"/>
    <property type="match status" value="1"/>
</dbReference>
<keyword evidence="7" id="KW-0540">Nuclease</keyword>
<keyword evidence="12" id="KW-0809">Transit peptide</keyword>
<dbReference type="GO" id="GO:0046872">
    <property type="term" value="F:metal ion binding"/>
    <property type="evidence" value="ECO:0007669"/>
    <property type="project" value="UniProtKB-KW"/>
</dbReference>
<evidence type="ECO:0000256" key="1">
    <source>
        <dbReference type="ARBA" id="ARBA00000928"/>
    </source>
</evidence>
<evidence type="ECO:0000256" key="10">
    <source>
        <dbReference type="ARBA" id="ARBA00022833"/>
    </source>
</evidence>
<dbReference type="InterPro" id="IPR031595">
    <property type="entry name" value="PRORP_C"/>
</dbReference>
<dbReference type="EMBL" id="JBAMMX010000024">
    <property type="protein sequence ID" value="KAK6916054.1"/>
    <property type="molecule type" value="Genomic_DNA"/>
</dbReference>
<evidence type="ECO:0000256" key="12">
    <source>
        <dbReference type="ARBA" id="ARBA00022946"/>
    </source>
</evidence>
<reference evidence="15 16" key="1">
    <citation type="submission" date="2023-12" db="EMBL/GenBank/DDBJ databases">
        <title>A high-quality genome assembly for Dillenia turbinata (Dilleniales).</title>
        <authorList>
            <person name="Chanderbali A."/>
        </authorList>
    </citation>
    <scope>NUCLEOTIDE SEQUENCE [LARGE SCALE GENOMIC DNA]</scope>
    <source>
        <strain evidence="15">LSX21</strain>
        <tissue evidence="15">Leaf</tissue>
    </source>
</reference>
<protein>
    <recommendedName>
        <fullName evidence="5">ribonuclease P</fullName>
        <ecNumber evidence="5">3.1.26.5</ecNumber>
    </recommendedName>
</protein>
<evidence type="ECO:0000256" key="3">
    <source>
        <dbReference type="ARBA" id="ARBA00004173"/>
    </source>
</evidence>
<keyword evidence="9" id="KW-0378">Hydrolase</keyword>
<evidence type="ECO:0000313" key="15">
    <source>
        <dbReference type="EMBL" id="KAK6916054.1"/>
    </source>
</evidence>
<evidence type="ECO:0000256" key="2">
    <source>
        <dbReference type="ARBA" id="ARBA00001946"/>
    </source>
</evidence>
<dbReference type="Pfam" id="PF16953">
    <property type="entry name" value="PRORP"/>
    <property type="match status" value="1"/>
</dbReference>
<dbReference type="InterPro" id="IPR011990">
    <property type="entry name" value="TPR-like_helical_dom_sf"/>
</dbReference>
<evidence type="ECO:0000256" key="13">
    <source>
        <dbReference type="ARBA" id="ARBA00023128"/>
    </source>
</evidence>
<evidence type="ECO:0000256" key="7">
    <source>
        <dbReference type="ARBA" id="ARBA00022722"/>
    </source>
</evidence>
<keyword evidence="6" id="KW-0819">tRNA processing</keyword>
<keyword evidence="10" id="KW-0862">Zinc</keyword>
<feature type="domain" description="PRORP" evidence="14">
    <location>
        <begin position="71"/>
        <end position="208"/>
    </location>
</feature>
<accession>A0AAN8UNL3</accession>
<evidence type="ECO:0000259" key="14">
    <source>
        <dbReference type="Pfam" id="PF16953"/>
    </source>
</evidence>
<gene>
    <name evidence="15" type="ORF">RJ641_018915</name>
</gene>
<organism evidence="15 16">
    <name type="scientific">Dillenia turbinata</name>
    <dbReference type="NCBI Taxonomy" id="194707"/>
    <lineage>
        <taxon>Eukaryota</taxon>
        <taxon>Viridiplantae</taxon>
        <taxon>Streptophyta</taxon>
        <taxon>Embryophyta</taxon>
        <taxon>Tracheophyta</taxon>
        <taxon>Spermatophyta</taxon>
        <taxon>Magnoliopsida</taxon>
        <taxon>eudicotyledons</taxon>
        <taxon>Gunneridae</taxon>
        <taxon>Pentapetalae</taxon>
        <taxon>Dilleniales</taxon>
        <taxon>Dilleniaceae</taxon>
        <taxon>Dillenia</taxon>
    </lineage>
</organism>
<evidence type="ECO:0000256" key="4">
    <source>
        <dbReference type="ARBA" id="ARBA00007626"/>
    </source>
</evidence>
<dbReference type="Proteomes" id="UP001370490">
    <property type="component" value="Unassembled WGS sequence"/>
</dbReference>
<comment type="catalytic activity">
    <reaction evidence="1">
        <text>Endonucleolytic cleavage of RNA, removing 5'-extranucleotides from tRNA precursor.</text>
        <dbReference type="EC" id="3.1.26.5"/>
    </reaction>
</comment>
<evidence type="ECO:0000256" key="6">
    <source>
        <dbReference type="ARBA" id="ARBA00022694"/>
    </source>
</evidence>
<keyword evidence="16" id="KW-1185">Reference proteome</keyword>
<comment type="subcellular location">
    <subcellularLocation>
        <location evidence="3">Mitochondrion</location>
    </subcellularLocation>
</comment>
<dbReference type="PANTHER" id="PTHR13547">
    <property type="match status" value="1"/>
</dbReference>
<evidence type="ECO:0000256" key="9">
    <source>
        <dbReference type="ARBA" id="ARBA00022801"/>
    </source>
</evidence>
<dbReference type="EC" id="3.1.26.5" evidence="5"/>
<dbReference type="GO" id="GO:0004526">
    <property type="term" value="F:ribonuclease P activity"/>
    <property type="evidence" value="ECO:0007669"/>
    <property type="project" value="UniProtKB-EC"/>
</dbReference>
<comment type="similarity">
    <text evidence="4">Belongs to the PPR family. P subfamily.</text>
</comment>
<evidence type="ECO:0000256" key="8">
    <source>
        <dbReference type="ARBA" id="ARBA00022723"/>
    </source>
</evidence>
<evidence type="ECO:0000313" key="16">
    <source>
        <dbReference type="Proteomes" id="UP001370490"/>
    </source>
</evidence>
<keyword evidence="11" id="KW-0460">Magnesium</keyword>
<dbReference type="GO" id="GO:0005739">
    <property type="term" value="C:mitochondrion"/>
    <property type="evidence" value="ECO:0007669"/>
    <property type="project" value="UniProtKB-SubCell"/>
</dbReference>
<keyword evidence="8" id="KW-0479">Metal-binding</keyword>
<dbReference type="Gene3D" id="3.40.50.11980">
    <property type="match status" value="1"/>
</dbReference>